<evidence type="ECO:0000256" key="5">
    <source>
        <dbReference type="ARBA" id="ARBA00022840"/>
    </source>
</evidence>
<evidence type="ECO:0000256" key="6">
    <source>
        <dbReference type="ARBA" id="ARBA00022917"/>
    </source>
</evidence>
<reference evidence="12" key="1">
    <citation type="submission" date="2017-09" db="EMBL/GenBank/DDBJ databases">
        <title>Depth-based differentiation of microbial function through sediment-hosted aquifers and enrichment of novel symbionts in the deep terrestrial subsurface.</title>
        <authorList>
            <person name="Probst A.J."/>
            <person name="Ladd B."/>
            <person name="Jarett J.K."/>
            <person name="Geller-Mcgrath D.E."/>
            <person name="Sieber C.M.K."/>
            <person name="Emerson J.B."/>
            <person name="Anantharaman K."/>
            <person name="Thomas B.C."/>
            <person name="Malmstrom R."/>
            <person name="Stieglmeier M."/>
            <person name="Klingl A."/>
            <person name="Woyke T."/>
            <person name="Ryan C.M."/>
            <person name="Banfield J.F."/>
        </authorList>
    </citation>
    <scope>NUCLEOTIDE SEQUENCE [LARGE SCALE GENOMIC DNA]</scope>
</reference>
<dbReference type="PROSITE" id="PS50862">
    <property type="entry name" value="AA_TRNA_LIGASE_II"/>
    <property type="match status" value="1"/>
</dbReference>
<dbReference type="InterPro" id="IPR045864">
    <property type="entry name" value="aa-tRNA-synth_II/BPL/LPL"/>
</dbReference>
<evidence type="ECO:0000256" key="1">
    <source>
        <dbReference type="ARBA" id="ARBA00012831"/>
    </source>
</evidence>
<evidence type="ECO:0000259" key="10">
    <source>
        <dbReference type="PROSITE" id="PS50862"/>
    </source>
</evidence>
<evidence type="ECO:0000256" key="3">
    <source>
        <dbReference type="ARBA" id="ARBA00022598"/>
    </source>
</evidence>
<organism evidence="11 12">
    <name type="scientific">Candidatus Kerfeldbacteria bacterium CG08_land_8_20_14_0_20_42_7</name>
    <dbReference type="NCBI Taxonomy" id="2014245"/>
    <lineage>
        <taxon>Bacteria</taxon>
        <taxon>Candidatus Kerfeldiibacteriota</taxon>
    </lineage>
</organism>
<dbReference type="Gene3D" id="3.30.930.10">
    <property type="entry name" value="Bira Bifunctional Protein, Domain 2"/>
    <property type="match status" value="1"/>
</dbReference>
<dbReference type="SUPFAM" id="SSF55681">
    <property type="entry name" value="Class II aaRS and biotin synthetases"/>
    <property type="match status" value="1"/>
</dbReference>
<dbReference type="AlphaFoldDB" id="A0A2H0YTJ2"/>
<gene>
    <name evidence="11" type="ORF">COT25_05055</name>
</gene>
<dbReference type="InterPro" id="IPR002314">
    <property type="entry name" value="aa-tRNA-synt_IIb"/>
</dbReference>
<dbReference type="Proteomes" id="UP000228711">
    <property type="component" value="Unassembled WGS sequence"/>
</dbReference>
<comment type="caution">
    <text evidence="11">The sequence shown here is derived from an EMBL/GenBank/DDBJ whole genome shotgun (WGS) entry which is preliminary data.</text>
</comment>
<keyword evidence="7" id="KW-0030">Aminoacyl-tRNA synthetase</keyword>
<dbReference type="EC" id="6.1.1.15" evidence="1"/>
<dbReference type="PANTHER" id="PTHR42753:SF2">
    <property type="entry name" value="PROLINE--TRNA LIGASE"/>
    <property type="match status" value="1"/>
</dbReference>
<feature type="domain" description="Aminoacyl-transfer RNA synthetases class-II family profile" evidence="10">
    <location>
        <begin position="40"/>
        <end position="237"/>
    </location>
</feature>
<dbReference type="InterPro" id="IPR002316">
    <property type="entry name" value="Pro-tRNA-ligase_IIa"/>
</dbReference>
<proteinExistence type="predicted"/>
<keyword evidence="6" id="KW-0648">Protein biosynthesis</keyword>
<accession>A0A2H0YTJ2</accession>
<keyword evidence="4" id="KW-0547">Nucleotide-binding</keyword>
<evidence type="ECO:0000313" key="12">
    <source>
        <dbReference type="Proteomes" id="UP000228711"/>
    </source>
</evidence>
<dbReference type="Pfam" id="PF00587">
    <property type="entry name" value="tRNA-synt_2b"/>
    <property type="match status" value="1"/>
</dbReference>
<dbReference type="InterPro" id="IPR050062">
    <property type="entry name" value="Pro-tRNA_synthetase"/>
</dbReference>
<evidence type="ECO:0000256" key="2">
    <source>
        <dbReference type="ARBA" id="ARBA00019110"/>
    </source>
</evidence>
<dbReference type="InterPro" id="IPR006195">
    <property type="entry name" value="aa-tRNA-synth_II"/>
</dbReference>
<evidence type="ECO:0000256" key="8">
    <source>
        <dbReference type="ARBA" id="ARBA00029731"/>
    </source>
</evidence>
<keyword evidence="3 11" id="KW-0436">Ligase</keyword>
<comment type="catalytic activity">
    <reaction evidence="9">
        <text>tRNA(Pro) + L-proline + ATP = L-prolyl-tRNA(Pro) + AMP + diphosphate</text>
        <dbReference type="Rhea" id="RHEA:14305"/>
        <dbReference type="Rhea" id="RHEA-COMP:9700"/>
        <dbReference type="Rhea" id="RHEA-COMP:9702"/>
        <dbReference type="ChEBI" id="CHEBI:30616"/>
        <dbReference type="ChEBI" id="CHEBI:33019"/>
        <dbReference type="ChEBI" id="CHEBI:60039"/>
        <dbReference type="ChEBI" id="CHEBI:78442"/>
        <dbReference type="ChEBI" id="CHEBI:78532"/>
        <dbReference type="ChEBI" id="CHEBI:456215"/>
        <dbReference type="EC" id="6.1.1.15"/>
    </reaction>
</comment>
<dbReference type="GO" id="GO:0005829">
    <property type="term" value="C:cytosol"/>
    <property type="evidence" value="ECO:0007669"/>
    <property type="project" value="TreeGrafter"/>
</dbReference>
<dbReference type="GO" id="GO:0006433">
    <property type="term" value="P:prolyl-tRNA aminoacylation"/>
    <property type="evidence" value="ECO:0007669"/>
    <property type="project" value="InterPro"/>
</dbReference>
<name>A0A2H0YTJ2_9BACT</name>
<sequence>MITRISKAFIPTKKEAPKDATSLNQKLLTRAGFVHQELAGVYSFLPLGLRVLRKVEVIIRKHMEALGGQEILMSALEPKANWEKTGRWNTFDVLFKLPSQHGTEYALGPSHEEIVFPLAKEKIESYKDLPFSLFQIQTKFRDEPRAKSGLMRGREFGMKDLYSFHATKEDLEAFYERAKQQYLLIFKEFGLDAKVTEASGGAFSKKISHEFMVLSDAGEDNILACSSCTFAQNTEIS</sequence>
<dbReference type="EMBL" id="PEXV01000162">
    <property type="protein sequence ID" value="PIS41073.1"/>
    <property type="molecule type" value="Genomic_DNA"/>
</dbReference>
<evidence type="ECO:0000256" key="9">
    <source>
        <dbReference type="ARBA" id="ARBA00047671"/>
    </source>
</evidence>
<dbReference type="GO" id="GO:0005524">
    <property type="term" value="F:ATP binding"/>
    <property type="evidence" value="ECO:0007669"/>
    <property type="project" value="UniProtKB-KW"/>
</dbReference>
<keyword evidence="5" id="KW-0067">ATP-binding</keyword>
<evidence type="ECO:0000256" key="4">
    <source>
        <dbReference type="ARBA" id="ARBA00022741"/>
    </source>
</evidence>
<dbReference type="PANTHER" id="PTHR42753">
    <property type="entry name" value="MITOCHONDRIAL RIBOSOME PROTEIN L39/PROLYL-TRNA LIGASE FAMILY MEMBER"/>
    <property type="match status" value="1"/>
</dbReference>
<protein>
    <recommendedName>
        <fullName evidence="2">Proline--tRNA ligase</fullName>
        <ecNumber evidence="1">6.1.1.15</ecNumber>
    </recommendedName>
    <alternativeName>
        <fullName evidence="8">Prolyl-tRNA synthetase</fullName>
    </alternativeName>
</protein>
<evidence type="ECO:0000313" key="11">
    <source>
        <dbReference type="EMBL" id="PIS41073.1"/>
    </source>
</evidence>
<evidence type="ECO:0000256" key="7">
    <source>
        <dbReference type="ARBA" id="ARBA00023146"/>
    </source>
</evidence>
<dbReference type="GO" id="GO:0004827">
    <property type="term" value="F:proline-tRNA ligase activity"/>
    <property type="evidence" value="ECO:0007669"/>
    <property type="project" value="UniProtKB-EC"/>
</dbReference>
<dbReference type="PRINTS" id="PR01046">
    <property type="entry name" value="TRNASYNTHPRO"/>
</dbReference>
<feature type="non-terminal residue" evidence="11">
    <location>
        <position position="237"/>
    </location>
</feature>